<dbReference type="GO" id="GO:0008360">
    <property type="term" value="P:regulation of cell shape"/>
    <property type="evidence" value="ECO:0007669"/>
    <property type="project" value="UniProtKB-KW"/>
</dbReference>
<organism evidence="17 18">
    <name type="scientific">Nannocystis pusilla</name>
    <dbReference type="NCBI Taxonomy" id="889268"/>
    <lineage>
        <taxon>Bacteria</taxon>
        <taxon>Pseudomonadati</taxon>
        <taxon>Myxococcota</taxon>
        <taxon>Polyangia</taxon>
        <taxon>Nannocystales</taxon>
        <taxon>Nannocystaceae</taxon>
        <taxon>Nannocystis</taxon>
    </lineage>
</organism>
<name>A0A9X3EI75_9BACT</name>
<comment type="catalytic activity">
    <reaction evidence="13">
        <text>2 D-alanine + ATP = D-alanyl-D-alanine + ADP + phosphate + H(+)</text>
        <dbReference type="Rhea" id="RHEA:11224"/>
        <dbReference type="ChEBI" id="CHEBI:15378"/>
        <dbReference type="ChEBI" id="CHEBI:30616"/>
        <dbReference type="ChEBI" id="CHEBI:43474"/>
        <dbReference type="ChEBI" id="CHEBI:57416"/>
        <dbReference type="ChEBI" id="CHEBI:57822"/>
        <dbReference type="ChEBI" id="CHEBI:456216"/>
        <dbReference type="EC" id="6.3.2.4"/>
    </reaction>
</comment>
<evidence type="ECO:0000256" key="15">
    <source>
        <dbReference type="SAM" id="MobiDB-lite"/>
    </source>
</evidence>
<keyword evidence="10" id="KW-0133">Cell shape</keyword>
<dbReference type="RefSeq" id="WP_267765690.1">
    <property type="nucleotide sequence ID" value="NZ_JAPNKE010000002.1"/>
</dbReference>
<evidence type="ECO:0000313" key="17">
    <source>
        <dbReference type="EMBL" id="MCY1004156.1"/>
    </source>
</evidence>
<evidence type="ECO:0000256" key="13">
    <source>
        <dbReference type="ARBA" id="ARBA00047614"/>
    </source>
</evidence>
<feature type="domain" description="ATP-grasp" evidence="16">
    <location>
        <begin position="117"/>
        <end position="331"/>
    </location>
</feature>
<dbReference type="SUPFAM" id="SSF56059">
    <property type="entry name" value="Glutathione synthetase ATP-binding domain-like"/>
    <property type="match status" value="1"/>
</dbReference>
<evidence type="ECO:0000256" key="9">
    <source>
        <dbReference type="ARBA" id="ARBA00022840"/>
    </source>
</evidence>
<dbReference type="GO" id="GO:0008716">
    <property type="term" value="F:D-alanine-D-alanine ligase activity"/>
    <property type="evidence" value="ECO:0007669"/>
    <property type="project" value="UniProtKB-EC"/>
</dbReference>
<dbReference type="PROSITE" id="PS50975">
    <property type="entry name" value="ATP_GRASP"/>
    <property type="match status" value="1"/>
</dbReference>
<dbReference type="GO" id="GO:0005524">
    <property type="term" value="F:ATP binding"/>
    <property type="evidence" value="ECO:0007669"/>
    <property type="project" value="UniProtKB-UniRule"/>
</dbReference>
<dbReference type="GO" id="GO:0005737">
    <property type="term" value="C:cytoplasm"/>
    <property type="evidence" value="ECO:0007669"/>
    <property type="project" value="UniProtKB-SubCell"/>
</dbReference>
<keyword evidence="8 14" id="KW-0547">Nucleotide-binding</keyword>
<keyword evidence="9 14" id="KW-0067">ATP-binding</keyword>
<reference evidence="17" key="1">
    <citation type="submission" date="2022-11" db="EMBL/GenBank/DDBJ databases">
        <title>Minimal conservation of predation-associated metabolite biosynthetic gene clusters underscores biosynthetic potential of Myxococcota including descriptions for ten novel species: Archangium lansinium sp. nov., Myxococcus landrumus sp. nov., Nannocystis bai.</title>
        <authorList>
            <person name="Ahearne A."/>
            <person name="Stevens C."/>
            <person name="Phillips K."/>
        </authorList>
    </citation>
    <scope>NUCLEOTIDE SEQUENCE</scope>
    <source>
        <strain evidence="17">Na p29</strain>
    </source>
</reference>
<dbReference type="Gene3D" id="3.30.470.20">
    <property type="entry name" value="ATP-grasp fold, B domain"/>
    <property type="match status" value="1"/>
</dbReference>
<keyword evidence="12" id="KW-0961">Cell wall biogenesis/degradation</keyword>
<evidence type="ECO:0000313" key="18">
    <source>
        <dbReference type="Proteomes" id="UP001150924"/>
    </source>
</evidence>
<dbReference type="PANTHER" id="PTHR23132">
    <property type="entry name" value="D-ALANINE--D-ALANINE LIGASE"/>
    <property type="match status" value="1"/>
</dbReference>
<dbReference type="PROSITE" id="PS00844">
    <property type="entry name" value="DALA_DALA_LIGASE_2"/>
    <property type="match status" value="1"/>
</dbReference>
<dbReference type="EC" id="6.3.2.4" evidence="5"/>
<evidence type="ECO:0000256" key="4">
    <source>
        <dbReference type="ARBA" id="ARBA00010871"/>
    </source>
</evidence>
<dbReference type="EMBL" id="JAPNKE010000002">
    <property type="protein sequence ID" value="MCY1004156.1"/>
    <property type="molecule type" value="Genomic_DNA"/>
</dbReference>
<comment type="caution">
    <text evidence="17">The sequence shown here is derived from an EMBL/GenBank/DDBJ whole genome shotgun (WGS) entry which is preliminary data.</text>
</comment>
<dbReference type="InterPro" id="IPR011095">
    <property type="entry name" value="Dala_Dala_lig_C"/>
</dbReference>
<feature type="compositionally biased region" description="Pro residues" evidence="15">
    <location>
        <begin position="368"/>
        <end position="377"/>
    </location>
</feature>
<gene>
    <name evidence="17" type="ORF">OV079_00950</name>
</gene>
<feature type="region of interest" description="Disordered" evidence="15">
    <location>
        <begin position="365"/>
        <end position="434"/>
    </location>
</feature>
<proteinExistence type="inferred from homology"/>
<dbReference type="Gene3D" id="3.40.50.20">
    <property type="match status" value="1"/>
</dbReference>
<keyword evidence="11" id="KW-0573">Peptidoglycan synthesis</keyword>
<comment type="cofactor">
    <cofactor evidence="1">
        <name>Mn(2+)</name>
        <dbReference type="ChEBI" id="CHEBI:29035"/>
    </cofactor>
</comment>
<evidence type="ECO:0000256" key="14">
    <source>
        <dbReference type="PROSITE-ProRule" id="PRU00409"/>
    </source>
</evidence>
<evidence type="ECO:0000256" key="7">
    <source>
        <dbReference type="ARBA" id="ARBA00022598"/>
    </source>
</evidence>
<dbReference type="InterPro" id="IPR013815">
    <property type="entry name" value="ATP_grasp_subdomain_1"/>
</dbReference>
<evidence type="ECO:0000256" key="11">
    <source>
        <dbReference type="ARBA" id="ARBA00022984"/>
    </source>
</evidence>
<dbReference type="GO" id="GO:0009252">
    <property type="term" value="P:peptidoglycan biosynthetic process"/>
    <property type="evidence" value="ECO:0007669"/>
    <property type="project" value="UniProtKB-KW"/>
</dbReference>
<comment type="subcellular location">
    <subcellularLocation>
        <location evidence="3">Cytoplasm</location>
    </subcellularLocation>
</comment>
<evidence type="ECO:0000256" key="8">
    <source>
        <dbReference type="ARBA" id="ARBA00022741"/>
    </source>
</evidence>
<evidence type="ECO:0000256" key="3">
    <source>
        <dbReference type="ARBA" id="ARBA00004496"/>
    </source>
</evidence>
<evidence type="ECO:0000256" key="6">
    <source>
        <dbReference type="ARBA" id="ARBA00022490"/>
    </source>
</evidence>
<dbReference type="InterPro" id="IPR000291">
    <property type="entry name" value="D-Ala_lig_Van_CS"/>
</dbReference>
<comment type="cofactor">
    <cofactor evidence="2">
        <name>Mg(2+)</name>
        <dbReference type="ChEBI" id="CHEBI:18420"/>
    </cofactor>
</comment>
<evidence type="ECO:0000256" key="10">
    <source>
        <dbReference type="ARBA" id="ARBA00022960"/>
    </source>
</evidence>
<evidence type="ECO:0000259" key="16">
    <source>
        <dbReference type="PROSITE" id="PS50975"/>
    </source>
</evidence>
<protein>
    <recommendedName>
        <fullName evidence="5">D-alanine--D-alanine ligase</fullName>
        <ecNumber evidence="5">6.3.2.4</ecNumber>
    </recommendedName>
</protein>
<dbReference type="InterPro" id="IPR011761">
    <property type="entry name" value="ATP-grasp"/>
</dbReference>
<comment type="similarity">
    <text evidence="4">Belongs to the D-alanine--D-alanine ligase family.</text>
</comment>
<dbReference type="Pfam" id="PF07478">
    <property type="entry name" value="Dala_Dala_lig_C"/>
    <property type="match status" value="1"/>
</dbReference>
<keyword evidence="6" id="KW-0963">Cytoplasm</keyword>
<dbReference type="SUPFAM" id="SSF52440">
    <property type="entry name" value="PreATP-grasp domain"/>
    <property type="match status" value="1"/>
</dbReference>
<dbReference type="Gene3D" id="3.30.1490.20">
    <property type="entry name" value="ATP-grasp fold, A domain"/>
    <property type="match status" value="1"/>
</dbReference>
<keyword evidence="7" id="KW-0436">Ligase</keyword>
<dbReference type="GO" id="GO:0071555">
    <property type="term" value="P:cell wall organization"/>
    <property type="evidence" value="ECO:0007669"/>
    <property type="project" value="UniProtKB-KW"/>
</dbReference>
<feature type="compositionally biased region" description="Low complexity" evidence="15">
    <location>
        <begin position="406"/>
        <end position="434"/>
    </location>
</feature>
<dbReference type="GO" id="GO:0046872">
    <property type="term" value="F:metal ion binding"/>
    <property type="evidence" value="ECO:0007669"/>
    <property type="project" value="InterPro"/>
</dbReference>
<evidence type="ECO:0000256" key="1">
    <source>
        <dbReference type="ARBA" id="ARBA00001936"/>
    </source>
</evidence>
<evidence type="ECO:0000256" key="2">
    <source>
        <dbReference type="ARBA" id="ARBA00001946"/>
    </source>
</evidence>
<dbReference type="PANTHER" id="PTHR23132:SF23">
    <property type="entry name" value="D-ALANINE--D-ALANINE LIGASE B"/>
    <property type="match status" value="1"/>
</dbReference>
<dbReference type="AlphaFoldDB" id="A0A9X3EI75"/>
<dbReference type="InterPro" id="IPR016185">
    <property type="entry name" value="PreATP-grasp_dom_sf"/>
</dbReference>
<accession>A0A9X3EI75</accession>
<sequence>MRLGLTYNLKPEAGPSPGDPIDRFEEFDSVDTVDAIDRALRGLGHEVERLGWGEPLLAALAERPPERRIDGVFNFAEGVGGRGRESQIPAVLEVLGIPNTGSGPFALALALDKGVAKIFAAAHGIRTAPFQIVGADEALGPVALAYPLFVKPVAEGSSMGIRKDSVCHDEAALRERVARLQRDYRQAVLIEEFLSGDEFTVGVVGNGAAAEVVGVMQVTPREASGEDFVYSLEVKRDYLNQVRYVMTDELLQSGRLDAARLAAIRGLALDVHRVFGCRDLSRIDIRCDRRGDPNFIEVNPLPGLHPVSSDLVIIARGHGWSYEQLIGRILGAATQRWFSPDRPQSNPPNISELVLDLAGAPCGSPSPITSPPSPIRPPRSSARPSSRPPPARSTPRWRRTTNACWCRSATRCPPRSRPSARPRPTSCSTCARARSAARSSRPTWRSASTCWASLAAAATR</sequence>
<keyword evidence="18" id="KW-1185">Reference proteome</keyword>
<dbReference type="Proteomes" id="UP001150924">
    <property type="component" value="Unassembled WGS sequence"/>
</dbReference>
<evidence type="ECO:0000256" key="5">
    <source>
        <dbReference type="ARBA" id="ARBA00012216"/>
    </source>
</evidence>
<evidence type="ECO:0000256" key="12">
    <source>
        <dbReference type="ARBA" id="ARBA00023316"/>
    </source>
</evidence>